<name>D6ZYJ0_ANCN5</name>
<gene>
    <name evidence="2" type="ordered locus">Snov_1798</name>
</gene>
<dbReference type="RefSeq" id="WP_013166606.1">
    <property type="nucleotide sequence ID" value="NC_014217.1"/>
</dbReference>
<reference evidence="2 3" key="1">
    <citation type="journal article" date="2012" name="Stand. Genomic Sci.">
        <title>Complete genome sequence of the facultatively chemolithoautotrophic and methylotrophic alpha Proteobacterium Starkeya novella type strain (ATCC 8093(T)).</title>
        <authorList>
            <person name="Kappler U."/>
            <person name="Davenport K."/>
            <person name="Beatson S."/>
            <person name="Lucas S."/>
            <person name="Lapidus A."/>
            <person name="Copeland A."/>
            <person name="Berry K.W."/>
            <person name="Glavina Del Rio T."/>
            <person name="Hammon N."/>
            <person name="Dalin E."/>
            <person name="Tice H."/>
            <person name="Pitluck S."/>
            <person name="Richardson P."/>
            <person name="Bruce D."/>
            <person name="Goodwin L.A."/>
            <person name="Han C."/>
            <person name="Tapia R."/>
            <person name="Detter J.C."/>
            <person name="Chang Y.J."/>
            <person name="Jeffries C.D."/>
            <person name="Land M."/>
            <person name="Hauser L."/>
            <person name="Kyrpides N.C."/>
            <person name="Goker M."/>
            <person name="Ivanova N."/>
            <person name="Klenk H.P."/>
            <person name="Woyke T."/>
        </authorList>
    </citation>
    <scope>NUCLEOTIDE SEQUENCE [LARGE SCALE GENOMIC DNA]</scope>
    <source>
        <strain evidence="3">ATCC 8093 / DSM 506 / JCM 20403 / CCM 1077 / IAM 12100 / NBRC 12443 / NCIMB 10456</strain>
    </source>
</reference>
<feature type="transmembrane region" description="Helical" evidence="1">
    <location>
        <begin position="12"/>
        <end position="35"/>
    </location>
</feature>
<dbReference type="HOGENOM" id="CLU_2259724_0_0_5"/>
<dbReference type="STRING" id="639283.Snov_1798"/>
<dbReference type="eggNOG" id="ENOG5032YEU">
    <property type="taxonomic scope" value="Bacteria"/>
</dbReference>
<keyword evidence="1" id="KW-0472">Membrane</keyword>
<keyword evidence="1" id="KW-0812">Transmembrane</keyword>
<dbReference type="Proteomes" id="UP000006633">
    <property type="component" value="Chromosome"/>
</dbReference>
<keyword evidence="1" id="KW-1133">Transmembrane helix</keyword>
<dbReference type="EMBL" id="CP002026">
    <property type="protein sequence ID" value="ADH89102.1"/>
    <property type="molecule type" value="Genomic_DNA"/>
</dbReference>
<proteinExistence type="predicted"/>
<dbReference type="AlphaFoldDB" id="D6ZYJ0"/>
<keyword evidence="3" id="KW-1185">Reference proteome</keyword>
<feature type="transmembrane region" description="Helical" evidence="1">
    <location>
        <begin position="87"/>
        <end position="106"/>
    </location>
</feature>
<organism evidence="2 3">
    <name type="scientific">Ancylobacter novellus (strain ATCC 8093 / DSM 506 / JCM 20403 / CCM 1077 / IAM 12100 / NBRC 12443 / NCIMB 10456)</name>
    <name type="common">Starkeya novella</name>
    <dbReference type="NCBI Taxonomy" id="639283"/>
    <lineage>
        <taxon>Bacteria</taxon>
        <taxon>Pseudomonadati</taxon>
        <taxon>Pseudomonadota</taxon>
        <taxon>Alphaproteobacteria</taxon>
        <taxon>Hyphomicrobiales</taxon>
        <taxon>Xanthobacteraceae</taxon>
        <taxon>Ancylobacter</taxon>
    </lineage>
</organism>
<evidence type="ECO:0000313" key="3">
    <source>
        <dbReference type="Proteomes" id="UP000006633"/>
    </source>
</evidence>
<sequence>MSAREPSDQRRALVVLAALVLGAIVVMGLLVAFAVLELPSIAAVANENFAPGIGLRTAAIIAAIVSFVVLIAFALVSGDGIVGELPFVIAGFFVFFLFFWLMTAWVF</sequence>
<accession>D6ZYJ0</accession>
<evidence type="ECO:0000256" key="1">
    <source>
        <dbReference type="SAM" id="Phobius"/>
    </source>
</evidence>
<feature type="transmembrane region" description="Helical" evidence="1">
    <location>
        <begin position="55"/>
        <end position="75"/>
    </location>
</feature>
<evidence type="ECO:0000313" key="2">
    <source>
        <dbReference type="EMBL" id="ADH89102.1"/>
    </source>
</evidence>
<dbReference type="KEGG" id="sno:Snov_1798"/>
<protein>
    <submittedName>
        <fullName evidence="2">Uncharacterized protein</fullName>
    </submittedName>
</protein>